<dbReference type="KEGG" id="paca:ID47_09855"/>
<dbReference type="InterPro" id="IPR010272">
    <property type="entry name" value="T6SS_TssF"/>
</dbReference>
<dbReference type="NCBIfam" id="TIGR03359">
    <property type="entry name" value="VI_chp_6"/>
    <property type="match status" value="1"/>
</dbReference>
<protein>
    <recommendedName>
        <fullName evidence="3">Type VI secretion system protein ImpG</fullName>
    </recommendedName>
</protein>
<dbReference type="Proteomes" id="UP000028926">
    <property type="component" value="Chromosome"/>
</dbReference>
<reference evidence="1 2" key="1">
    <citation type="submission" date="2014-07" db="EMBL/GenBank/DDBJ databases">
        <title>Comparative genomic insights into amoeba endosymbionts belonging to the families of Holosporaceae and Candidatus Midichloriaceae within Rickettsiales.</title>
        <authorList>
            <person name="Wang Z."/>
            <person name="Wu M."/>
        </authorList>
    </citation>
    <scope>NUCLEOTIDE SEQUENCE [LARGE SCALE GENOMIC DNA]</scope>
    <source>
        <strain evidence="1">PRA3</strain>
    </source>
</reference>
<dbReference type="HOGENOM" id="CLU_028593_2_0_5"/>
<accession>A0A077AWT9</accession>
<dbReference type="AlphaFoldDB" id="A0A077AWT9"/>
<dbReference type="EMBL" id="CP008941">
    <property type="protein sequence ID" value="AIK96966.1"/>
    <property type="molecule type" value="Genomic_DNA"/>
</dbReference>
<gene>
    <name evidence="1" type="ORF">ID47_09855</name>
</gene>
<evidence type="ECO:0008006" key="3">
    <source>
        <dbReference type="Google" id="ProtNLM"/>
    </source>
</evidence>
<dbReference type="eggNOG" id="COG3519">
    <property type="taxonomic scope" value="Bacteria"/>
</dbReference>
<evidence type="ECO:0000313" key="2">
    <source>
        <dbReference type="Proteomes" id="UP000028926"/>
    </source>
</evidence>
<dbReference type="PANTHER" id="PTHR35370">
    <property type="entry name" value="CYTOPLASMIC PROTEIN-RELATED-RELATED"/>
    <property type="match status" value="1"/>
</dbReference>
<name>A0A077AWT9_9PROT</name>
<sequence>MSQDKFLNYYHRELSYLRNAGQVFALQHPKIARRLQLADVESPDPHTERLLESFAFMAARLSQEIDDRVPQIASALLQVLYPHLINPVPSMAIAQFVVDPTKGKLTTGFNIPVKTPVQSFSEEGVACRFRTAYPVTLWPISVDEAEFVQPLDYQFDIPQQHQWYLRLKLSCQGLDFSDLDLETLRFFISGDDALSFLLYEALFAQTSVQVFTVIQDKKARALPTNSAQPVGFKVNESILPSPDHSQPAYQLLHEYFHFPKKYLFFDINNLNFKGADQTIEILIGVDSRQPVEKMTISPSNFRLGCTPIVNLFPKTTDPLRLDHHKLEYRLIPDQRRERTTEIYSIEKVLSGMDGRPETVTFHPYYSFDHQARQDDPTVFWLQRRVSSERRDVPGSDIYLRFVDLNFDPRKPPSETIYAQTLCTNRFLAEQIPAGGLLQLEDKAPISKIVCITKPTTQIYTPDDGESMWRLISMLSVNHLSVSAGSTSLKALKETLLLYAQMSGNFRHNEIDALVGIETHPISRRMGHEAWRGFVSGLKITLTVNERAYTGESAFLLAGVLRTFFALQASINSFVQLQLNSVQRQGEWMSWQPLHGDQIIL</sequence>
<dbReference type="PIRSF" id="PIRSF028304">
    <property type="entry name" value="UCP028304"/>
    <property type="match status" value="1"/>
</dbReference>
<dbReference type="Pfam" id="PF05947">
    <property type="entry name" value="T6SS_TssF"/>
    <property type="match status" value="1"/>
</dbReference>
<evidence type="ECO:0000313" key="1">
    <source>
        <dbReference type="EMBL" id="AIK96966.1"/>
    </source>
</evidence>
<keyword evidence="2" id="KW-1185">Reference proteome</keyword>
<dbReference type="PANTHER" id="PTHR35370:SF1">
    <property type="entry name" value="TYPE VI SECRETION SYSTEM COMPONENT TSSF1"/>
    <property type="match status" value="1"/>
</dbReference>
<proteinExistence type="predicted"/>
<organism evidence="1 2">
    <name type="scientific">Candidatus Odyssella acanthamoebae</name>
    <dbReference type="NCBI Taxonomy" id="91604"/>
    <lineage>
        <taxon>Bacteria</taxon>
        <taxon>Pseudomonadati</taxon>
        <taxon>Pseudomonadota</taxon>
        <taxon>Alphaproteobacteria</taxon>
        <taxon>Holosporales</taxon>
        <taxon>Candidatus Paracaedibacteraceae</taxon>
        <taxon>Candidatus Odyssella</taxon>
    </lineage>
</organism>
<dbReference type="STRING" id="91604.ID47_09855"/>